<name>T1B2Q6_9ZZZZ</name>
<proteinExistence type="predicted"/>
<gene>
    <name evidence="1" type="ORF">B1B_11983</name>
</gene>
<evidence type="ECO:0000313" key="1">
    <source>
        <dbReference type="EMBL" id="EQD48625.1"/>
    </source>
</evidence>
<dbReference type="AlphaFoldDB" id="T1B2Q6"/>
<dbReference type="Gene3D" id="1.20.1220.20">
    <property type="entry name" value="Uncharcterised protein PF01724"/>
    <property type="match status" value="1"/>
</dbReference>
<accession>T1B2Q6</accession>
<sequence length="58" mass="6290">MADNPSLKAMLSQAIEQAYGNAVIEAAAETGLLESTFPVVCPWTYDQITNQNFWPGEG</sequence>
<protein>
    <submittedName>
        <fullName evidence="1">Protein containing DUF29</fullName>
    </submittedName>
</protein>
<organism evidence="1">
    <name type="scientific">mine drainage metagenome</name>
    <dbReference type="NCBI Taxonomy" id="410659"/>
    <lineage>
        <taxon>unclassified sequences</taxon>
        <taxon>metagenomes</taxon>
        <taxon>ecological metagenomes</taxon>
    </lineage>
</organism>
<dbReference type="EMBL" id="AUZY01007815">
    <property type="protein sequence ID" value="EQD48625.1"/>
    <property type="molecule type" value="Genomic_DNA"/>
</dbReference>
<reference evidence="1" key="1">
    <citation type="submission" date="2013-08" db="EMBL/GenBank/DDBJ databases">
        <authorList>
            <person name="Mendez C."/>
            <person name="Richter M."/>
            <person name="Ferrer M."/>
            <person name="Sanchez J."/>
        </authorList>
    </citation>
    <scope>NUCLEOTIDE SEQUENCE</scope>
</reference>
<dbReference type="Pfam" id="PF01724">
    <property type="entry name" value="DUF29"/>
    <property type="match status" value="1"/>
</dbReference>
<comment type="caution">
    <text evidence="1">The sequence shown here is derived from an EMBL/GenBank/DDBJ whole genome shotgun (WGS) entry which is preliminary data.</text>
</comment>
<reference evidence="1" key="2">
    <citation type="journal article" date="2014" name="ISME J.">
        <title>Microbial stratification in low pH oxic and suboxic macroscopic growths along an acid mine drainage.</title>
        <authorList>
            <person name="Mendez-Garcia C."/>
            <person name="Mesa V."/>
            <person name="Sprenger R.R."/>
            <person name="Richter M."/>
            <person name="Diez M.S."/>
            <person name="Solano J."/>
            <person name="Bargiela R."/>
            <person name="Golyshina O.V."/>
            <person name="Manteca A."/>
            <person name="Ramos J.L."/>
            <person name="Gallego J.R."/>
            <person name="Llorente I."/>
            <person name="Martins Dos Santos V.A."/>
            <person name="Jensen O.N."/>
            <person name="Pelaez A.I."/>
            <person name="Sanchez J."/>
            <person name="Ferrer M."/>
        </authorList>
    </citation>
    <scope>NUCLEOTIDE SEQUENCE</scope>
</reference>